<keyword evidence="5 8" id="KW-0812">Transmembrane</keyword>
<dbReference type="Proteomes" id="UP001642360">
    <property type="component" value="Unassembled WGS sequence"/>
</dbReference>
<comment type="caution">
    <text evidence="11">The sequence shown here is derived from an EMBL/GenBank/DDBJ whole genome shotgun (WGS) entry which is preliminary data.</text>
</comment>
<comment type="caution">
    <text evidence="8">Lacks conserved residue(s) required for the propagation of feature annotation.</text>
</comment>
<feature type="compositionally biased region" description="Low complexity" evidence="9">
    <location>
        <begin position="102"/>
        <end position="116"/>
    </location>
</feature>
<name>A0ABC8SZS8_9AQUA</name>
<evidence type="ECO:0000313" key="11">
    <source>
        <dbReference type="EMBL" id="CAK9161340.1"/>
    </source>
</evidence>
<proteinExistence type="inferred from homology"/>
<evidence type="ECO:0000256" key="8">
    <source>
        <dbReference type="RuleBase" id="RU361233"/>
    </source>
</evidence>
<evidence type="ECO:0000256" key="2">
    <source>
        <dbReference type="ARBA" id="ARBA00007651"/>
    </source>
</evidence>
<dbReference type="Pfam" id="PF04535">
    <property type="entry name" value="CASP_dom"/>
    <property type="match status" value="1"/>
</dbReference>
<accession>A0ABC8SZS8</accession>
<evidence type="ECO:0000256" key="7">
    <source>
        <dbReference type="ARBA" id="ARBA00023136"/>
    </source>
</evidence>
<evidence type="ECO:0000256" key="5">
    <source>
        <dbReference type="ARBA" id="ARBA00022692"/>
    </source>
</evidence>
<comment type="subunit">
    <text evidence="3 8">Homodimer and heterodimers.</text>
</comment>
<evidence type="ECO:0000256" key="3">
    <source>
        <dbReference type="ARBA" id="ARBA00011489"/>
    </source>
</evidence>
<feature type="compositionally biased region" description="Polar residues" evidence="9">
    <location>
        <begin position="67"/>
        <end position="82"/>
    </location>
</feature>
<gene>
    <name evidence="11" type="ORF">ILEXP_LOCUS30135</name>
</gene>
<evidence type="ECO:0000256" key="1">
    <source>
        <dbReference type="ARBA" id="ARBA00004651"/>
    </source>
</evidence>
<dbReference type="PANTHER" id="PTHR33573">
    <property type="entry name" value="CASP-LIKE PROTEIN 4A4"/>
    <property type="match status" value="1"/>
</dbReference>
<dbReference type="GO" id="GO:0005886">
    <property type="term" value="C:plasma membrane"/>
    <property type="evidence" value="ECO:0007669"/>
    <property type="project" value="UniProtKB-SubCell"/>
</dbReference>
<evidence type="ECO:0000256" key="6">
    <source>
        <dbReference type="ARBA" id="ARBA00022989"/>
    </source>
</evidence>
<evidence type="ECO:0000313" key="12">
    <source>
        <dbReference type="Proteomes" id="UP001642360"/>
    </source>
</evidence>
<dbReference type="InterPro" id="IPR006702">
    <property type="entry name" value="CASP_dom"/>
</dbReference>
<evidence type="ECO:0000259" key="10">
    <source>
        <dbReference type="Pfam" id="PF04535"/>
    </source>
</evidence>
<dbReference type="PANTHER" id="PTHR33573:SF38">
    <property type="entry name" value="CASP-LIKE PROTEIN 4A1"/>
    <property type="match status" value="1"/>
</dbReference>
<comment type="similarity">
    <text evidence="2 8">Belongs to the Casparian strip membrane proteins (CASP) family.</text>
</comment>
<keyword evidence="6 8" id="KW-1133">Transmembrane helix</keyword>
<dbReference type="EMBL" id="CAUOFW020003658">
    <property type="protein sequence ID" value="CAK9161340.1"/>
    <property type="molecule type" value="Genomic_DNA"/>
</dbReference>
<feature type="domain" description="Casparian strip membrane protein" evidence="10">
    <location>
        <begin position="194"/>
        <end position="248"/>
    </location>
</feature>
<keyword evidence="4 8" id="KW-1003">Cell membrane</keyword>
<sequence>MCVEICVMFSMYRKTIPVDINSWQSFTTFSPPNFHWDRLIFKQTLRSFVVRRPARKMDNDDKKTISDAPTQASATHSGSNNPLDRKLSSVPEKSPEYSPARSSVSSDQSSLSHVLSPTEEKFQTYTPENPPGQVPERSPSPVAMVNRYVREEPAVVTKADLGTVAVEAGGGGGGWSGRKLRPPLSTLRRTKRDRVLKTTALGFRVCGFLFCLISFSVMVADKNQGWAVDSFDRYKEFRSLSLSLSLSHTHTHTHTQFNIRICENQKCVKAC</sequence>
<keyword evidence="12" id="KW-1185">Reference proteome</keyword>
<feature type="region of interest" description="Disordered" evidence="9">
    <location>
        <begin position="57"/>
        <end position="140"/>
    </location>
</feature>
<protein>
    <recommendedName>
        <fullName evidence="8">CASP-like protein</fullName>
    </recommendedName>
</protein>
<reference evidence="11 12" key="1">
    <citation type="submission" date="2024-02" db="EMBL/GenBank/DDBJ databases">
        <authorList>
            <person name="Vignale AGUSTIN F."/>
            <person name="Sosa J E."/>
            <person name="Modenutti C."/>
        </authorList>
    </citation>
    <scope>NUCLEOTIDE SEQUENCE [LARGE SCALE GENOMIC DNA]</scope>
</reference>
<keyword evidence="7 8" id="KW-0472">Membrane</keyword>
<feature type="transmembrane region" description="Helical" evidence="8">
    <location>
        <begin position="201"/>
        <end position="220"/>
    </location>
</feature>
<dbReference type="AlphaFoldDB" id="A0ABC8SZS8"/>
<comment type="subcellular location">
    <subcellularLocation>
        <location evidence="1 8">Cell membrane</location>
        <topology evidence="1 8">Multi-pass membrane protein</topology>
    </subcellularLocation>
</comment>
<organism evidence="11 12">
    <name type="scientific">Ilex paraguariensis</name>
    <name type="common">yerba mate</name>
    <dbReference type="NCBI Taxonomy" id="185542"/>
    <lineage>
        <taxon>Eukaryota</taxon>
        <taxon>Viridiplantae</taxon>
        <taxon>Streptophyta</taxon>
        <taxon>Embryophyta</taxon>
        <taxon>Tracheophyta</taxon>
        <taxon>Spermatophyta</taxon>
        <taxon>Magnoliopsida</taxon>
        <taxon>eudicotyledons</taxon>
        <taxon>Gunneridae</taxon>
        <taxon>Pentapetalae</taxon>
        <taxon>asterids</taxon>
        <taxon>campanulids</taxon>
        <taxon>Aquifoliales</taxon>
        <taxon>Aquifoliaceae</taxon>
        <taxon>Ilex</taxon>
    </lineage>
</organism>
<evidence type="ECO:0000256" key="4">
    <source>
        <dbReference type="ARBA" id="ARBA00022475"/>
    </source>
</evidence>
<evidence type="ECO:0000256" key="9">
    <source>
        <dbReference type="SAM" id="MobiDB-lite"/>
    </source>
</evidence>